<reference evidence="1" key="1">
    <citation type="submission" date="2021-05" db="EMBL/GenBank/DDBJ databases">
        <authorList>
            <person name="Scholz U."/>
            <person name="Mascher M."/>
            <person name="Fiebig A."/>
        </authorList>
    </citation>
    <scope>NUCLEOTIDE SEQUENCE [LARGE SCALE GENOMIC DNA]</scope>
</reference>
<proteinExistence type="predicted"/>
<evidence type="ECO:0000313" key="2">
    <source>
        <dbReference type="Proteomes" id="UP001732700"/>
    </source>
</evidence>
<reference evidence="1" key="2">
    <citation type="submission" date="2025-09" db="UniProtKB">
        <authorList>
            <consortium name="EnsemblPlants"/>
        </authorList>
    </citation>
    <scope>IDENTIFICATION</scope>
</reference>
<organism evidence="1 2">
    <name type="scientific">Avena sativa</name>
    <name type="common">Oat</name>
    <dbReference type="NCBI Taxonomy" id="4498"/>
    <lineage>
        <taxon>Eukaryota</taxon>
        <taxon>Viridiplantae</taxon>
        <taxon>Streptophyta</taxon>
        <taxon>Embryophyta</taxon>
        <taxon>Tracheophyta</taxon>
        <taxon>Spermatophyta</taxon>
        <taxon>Magnoliopsida</taxon>
        <taxon>Liliopsida</taxon>
        <taxon>Poales</taxon>
        <taxon>Poaceae</taxon>
        <taxon>BOP clade</taxon>
        <taxon>Pooideae</taxon>
        <taxon>Poodae</taxon>
        <taxon>Poeae</taxon>
        <taxon>Poeae Chloroplast Group 1 (Aveneae type)</taxon>
        <taxon>Aveninae</taxon>
        <taxon>Avena</taxon>
    </lineage>
</organism>
<keyword evidence="2" id="KW-1185">Reference proteome</keyword>
<name>A0ACD5W3W7_AVESA</name>
<dbReference type="Proteomes" id="UP001732700">
    <property type="component" value="Chromosome 3D"/>
</dbReference>
<protein>
    <submittedName>
        <fullName evidence="1">Uncharacterized protein</fullName>
    </submittedName>
</protein>
<evidence type="ECO:0000313" key="1">
    <source>
        <dbReference type="EnsemblPlants" id="AVESA.00010b.r2.3DG0552230.1.CDS"/>
    </source>
</evidence>
<sequence>MPRRRKLVNDTWWAEVETVNHYALFMGYLSMAVNGMGFLVLTWTTVVLLGGFVSDLHNKDFWCLTFITLVQTAGIFDVFLTEKLNYIGYSFLGFASVGYSAQRDKSKCLGALSMVHVVLLGILLCPLVVVYNCGLFISAGISVWRLIQHDYHADGVRNLKQALDVLYYLALLQSTIFCYKCINGFAKGFIVNSVAQSGNFDEQSRAGISEYLLEMMAGCQKDRMYTRGRNLITYAVDLMGSKSPDDYMSGLRILDTCAVQMGSSHESGKGYLQWNTLKKHLIMSVSSPNILPKLLQTLGRISIYDRETRGHAARVVASIAHDIHLEEFPGGIRYISSLIDTFEKYHVLQPYEANWLYEKYCESYEEEREQIFREERHGKKLKVHAAQEDSNADLLKDYADLVAQGFLILQKLATNHDNCKVMLGTPCLLPKIIAPVTADLLHPLRGDKNVHINHDAWYRILEGSLRVIVQLTAATGETGSTLRRKISSRKDAIITLDRILECGQCNENLKKKAIWILTHLHEDASWTPEPKSREKLIKNLVEIMAGGDKHEDATRVIAANALLDLSSRTKADATIIMKANDNVVDSLKTMLLEKRKYQSITAEILEYICIHYTDDDEILKKLKEAMADAVPKLFEEILCWATRKTHTRVQVGQLLPAETHRGIHVGQVSSLEEIHRGTEAKQTSLTIPENDIENQPGYSQGNGQSINSSSSQDKMNKHAVVRKLSLCVTVCDTFFGACQFDAITKGDGSFSFPMKLKLIVKKCTHPRPDCLRILKPTCKMIIWMMKHRNYGDQELKTLKDALCSASEVMFLLDSSMVFDIRNDYATTTKPFRSLDSLLNEAHVLIMNQLLSLDSAPDRV</sequence>
<dbReference type="EnsemblPlants" id="AVESA.00010b.r2.3DG0552230.1">
    <property type="protein sequence ID" value="AVESA.00010b.r2.3DG0552230.1.CDS"/>
    <property type="gene ID" value="AVESA.00010b.r2.3DG0552230"/>
</dbReference>
<accession>A0ACD5W3W7</accession>